<comment type="caution">
    <text evidence="1">The sequence shown here is derived from an EMBL/GenBank/DDBJ whole genome shotgun (WGS) entry which is preliminary data.</text>
</comment>
<protein>
    <submittedName>
        <fullName evidence="1">Uncharacterized protein</fullName>
    </submittedName>
</protein>
<sequence>MPVAFVAGLSSLIGLFVNTTVALLIQWFCSGTGQKSTADVQRLIDDVILHEDFKAEDLQGVNLARELKKLDTFESSLEDQGWKKGSVKISVPCPKKKVAESKAVEFEIEGLLYRDLTTVIKNACQDEATMDSFHATPFKEMWKPSDNASPIRLYGEAYTSDEMISAYEEVQNIPPHPDYPDAENVVIELAPYSDATLLAQFGTAFLWPVYIYFGNLSKYVRSQPSSHAAHHTAYFPSLPDSFSDWYRETFGIVPSEATITHCKRELIQALWLLILSAPDFVQAYQYGIFICFADQVIRRVFPRFFAYMADYPEKVLLACIWNLGACPCPRCLIKIGYIQGLGTTVDGQRRAKLRTCDRRYKAKIEIARKIIYKNGYVINSKAVNRVIGSESWTPTRSAFVSVLSQFGLNFFSLFVVDLMHEFELGVWKAVLTHLIRILYTQGAEVIAEFDRR</sequence>
<reference evidence="1" key="2">
    <citation type="journal article" date="2020" name="Nat. Commun.">
        <title>Large-scale genome sequencing of mycorrhizal fungi provides insights into the early evolution of symbiotic traits.</title>
        <authorList>
            <person name="Miyauchi S."/>
            <person name="Kiss E."/>
            <person name="Kuo A."/>
            <person name="Drula E."/>
            <person name="Kohler A."/>
            <person name="Sanchez-Garcia M."/>
            <person name="Morin E."/>
            <person name="Andreopoulos B."/>
            <person name="Barry K.W."/>
            <person name="Bonito G."/>
            <person name="Buee M."/>
            <person name="Carver A."/>
            <person name="Chen C."/>
            <person name="Cichocki N."/>
            <person name="Clum A."/>
            <person name="Culley D."/>
            <person name="Crous P.W."/>
            <person name="Fauchery L."/>
            <person name="Girlanda M."/>
            <person name="Hayes R.D."/>
            <person name="Keri Z."/>
            <person name="LaButti K."/>
            <person name="Lipzen A."/>
            <person name="Lombard V."/>
            <person name="Magnuson J."/>
            <person name="Maillard F."/>
            <person name="Murat C."/>
            <person name="Nolan M."/>
            <person name="Ohm R.A."/>
            <person name="Pangilinan J."/>
            <person name="Pereira M.F."/>
            <person name="Perotto S."/>
            <person name="Peter M."/>
            <person name="Pfister S."/>
            <person name="Riley R."/>
            <person name="Sitrit Y."/>
            <person name="Stielow J.B."/>
            <person name="Szollosi G."/>
            <person name="Zifcakova L."/>
            <person name="Stursova M."/>
            <person name="Spatafora J.W."/>
            <person name="Tedersoo L."/>
            <person name="Vaario L.M."/>
            <person name="Yamada A."/>
            <person name="Yan M."/>
            <person name="Wang P."/>
            <person name="Xu J."/>
            <person name="Bruns T."/>
            <person name="Baldrian P."/>
            <person name="Vilgalys R."/>
            <person name="Dunand C."/>
            <person name="Henrissat B."/>
            <person name="Grigoriev I.V."/>
            <person name="Hibbett D."/>
            <person name="Nagy L.G."/>
            <person name="Martin F.M."/>
        </authorList>
    </citation>
    <scope>NUCLEOTIDE SEQUENCE</scope>
    <source>
        <strain evidence="1">P2</strain>
    </source>
</reference>
<proteinExistence type="predicted"/>
<evidence type="ECO:0000313" key="2">
    <source>
        <dbReference type="Proteomes" id="UP000886501"/>
    </source>
</evidence>
<dbReference type="Proteomes" id="UP000886501">
    <property type="component" value="Unassembled WGS sequence"/>
</dbReference>
<evidence type="ECO:0000313" key="1">
    <source>
        <dbReference type="EMBL" id="KAF9643822.1"/>
    </source>
</evidence>
<gene>
    <name evidence="1" type="ORF">BDM02DRAFT_3103862</name>
</gene>
<name>A0ACB6Z2V9_THEGA</name>
<keyword evidence="2" id="KW-1185">Reference proteome</keyword>
<organism evidence="1 2">
    <name type="scientific">Thelephora ganbajun</name>
    <name type="common">Ganba fungus</name>
    <dbReference type="NCBI Taxonomy" id="370292"/>
    <lineage>
        <taxon>Eukaryota</taxon>
        <taxon>Fungi</taxon>
        <taxon>Dikarya</taxon>
        <taxon>Basidiomycota</taxon>
        <taxon>Agaricomycotina</taxon>
        <taxon>Agaricomycetes</taxon>
        <taxon>Thelephorales</taxon>
        <taxon>Thelephoraceae</taxon>
        <taxon>Thelephora</taxon>
    </lineage>
</organism>
<dbReference type="EMBL" id="MU118182">
    <property type="protein sequence ID" value="KAF9643822.1"/>
    <property type="molecule type" value="Genomic_DNA"/>
</dbReference>
<reference evidence="1" key="1">
    <citation type="submission" date="2019-10" db="EMBL/GenBank/DDBJ databases">
        <authorList>
            <consortium name="DOE Joint Genome Institute"/>
            <person name="Kuo A."/>
            <person name="Miyauchi S."/>
            <person name="Kiss E."/>
            <person name="Drula E."/>
            <person name="Kohler A."/>
            <person name="Sanchez-Garcia M."/>
            <person name="Andreopoulos B."/>
            <person name="Barry K.W."/>
            <person name="Bonito G."/>
            <person name="Buee M."/>
            <person name="Carver A."/>
            <person name="Chen C."/>
            <person name="Cichocki N."/>
            <person name="Clum A."/>
            <person name="Culley D."/>
            <person name="Crous P.W."/>
            <person name="Fauchery L."/>
            <person name="Girlanda M."/>
            <person name="Hayes R."/>
            <person name="Keri Z."/>
            <person name="Labutti K."/>
            <person name="Lipzen A."/>
            <person name="Lombard V."/>
            <person name="Magnuson J."/>
            <person name="Maillard F."/>
            <person name="Morin E."/>
            <person name="Murat C."/>
            <person name="Nolan M."/>
            <person name="Ohm R."/>
            <person name="Pangilinan J."/>
            <person name="Pereira M."/>
            <person name="Perotto S."/>
            <person name="Peter M."/>
            <person name="Riley R."/>
            <person name="Sitrit Y."/>
            <person name="Stielow B."/>
            <person name="Szollosi G."/>
            <person name="Zifcakova L."/>
            <person name="Stursova M."/>
            <person name="Spatafora J.W."/>
            <person name="Tedersoo L."/>
            <person name="Vaario L.-M."/>
            <person name="Yamada A."/>
            <person name="Yan M."/>
            <person name="Wang P."/>
            <person name="Xu J."/>
            <person name="Bruns T."/>
            <person name="Baldrian P."/>
            <person name="Vilgalys R."/>
            <person name="Henrissat B."/>
            <person name="Grigoriev I.V."/>
            <person name="Hibbett D."/>
            <person name="Nagy L.G."/>
            <person name="Martin F.M."/>
        </authorList>
    </citation>
    <scope>NUCLEOTIDE SEQUENCE</scope>
    <source>
        <strain evidence="1">P2</strain>
    </source>
</reference>
<accession>A0ACB6Z2V9</accession>